<dbReference type="Proteomes" id="UP000784294">
    <property type="component" value="Unassembled WGS sequence"/>
</dbReference>
<feature type="region of interest" description="Disordered" evidence="1">
    <location>
        <begin position="1"/>
        <end position="72"/>
    </location>
</feature>
<dbReference type="EMBL" id="CAAALY010052527">
    <property type="protein sequence ID" value="VEL21677.1"/>
    <property type="molecule type" value="Genomic_DNA"/>
</dbReference>
<organism evidence="2 3">
    <name type="scientific">Protopolystoma xenopodis</name>
    <dbReference type="NCBI Taxonomy" id="117903"/>
    <lineage>
        <taxon>Eukaryota</taxon>
        <taxon>Metazoa</taxon>
        <taxon>Spiralia</taxon>
        <taxon>Lophotrochozoa</taxon>
        <taxon>Platyhelminthes</taxon>
        <taxon>Monogenea</taxon>
        <taxon>Polyopisthocotylea</taxon>
        <taxon>Polystomatidea</taxon>
        <taxon>Polystomatidae</taxon>
        <taxon>Protopolystoma</taxon>
    </lineage>
</organism>
<dbReference type="AlphaFoldDB" id="A0A3S4ZWL9"/>
<proteinExistence type="predicted"/>
<feature type="compositionally biased region" description="Polar residues" evidence="1">
    <location>
        <begin position="7"/>
        <end position="23"/>
    </location>
</feature>
<evidence type="ECO:0000256" key="1">
    <source>
        <dbReference type="SAM" id="MobiDB-lite"/>
    </source>
</evidence>
<evidence type="ECO:0000313" key="2">
    <source>
        <dbReference type="EMBL" id="VEL21677.1"/>
    </source>
</evidence>
<accession>A0A3S4ZWL9</accession>
<protein>
    <submittedName>
        <fullName evidence="2">Uncharacterized protein</fullName>
    </submittedName>
</protein>
<feature type="compositionally biased region" description="Basic and acidic residues" evidence="1">
    <location>
        <begin position="58"/>
        <end position="72"/>
    </location>
</feature>
<comment type="caution">
    <text evidence="2">The sequence shown here is derived from an EMBL/GenBank/DDBJ whole genome shotgun (WGS) entry which is preliminary data.</text>
</comment>
<reference evidence="2" key="1">
    <citation type="submission" date="2018-11" db="EMBL/GenBank/DDBJ databases">
        <authorList>
            <consortium name="Pathogen Informatics"/>
        </authorList>
    </citation>
    <scope>NUCLEOTIDE SEQUENCE</scope>
</reference>
<evidence type="ECO:0000313" key="3">
    <source>
        <dbReference type="Proteomes" id="UP000784294"/>
    </source>
</evidence>
<dbReference type="OrthoDB" id="75419at2759"/>
<gene>
    <name evidence="2" type="ORF">PXEA_LOCUS15117</name>
</gene>
<sequence>MLAIASGSASDASQLVSSESSGRVRTLDFGGDWTIVDSAGETDTEVPIDDTSSTSYARSEDTNIGGDHDVDKEANIEGSSQIGKLPLSSLSSLSSDGIESDYLKRLKCLLNSLDECLAPRDLASLIGQLRLDELIRLAGLDPKPVKLEGIPSAGIMTYLAFANRLLGIMETASEQFDGYSTERLHACNPGGWRFLVKRLIYLLE</sequence>
<name>A0A3S4ZWL9_9PLAT</name>
<keyword evidence="3" id="KW-1185">Reference proteome</keyword>